<dbReference type="PANTHER" id="PTHR44846:SF17">
    <property type="entry name" value="GNTR-FAMILY TRANSCRIPTIONAL REGULATOR"/>
    <property type="match status" value="1"/>
</dbReference>
<accession>A0A1H1XTM4</accession>
<proteinExistence type="predicted"/>
<dbReference type="InterPro" id="IPR011663">
    <property type="entry name" value="UTRA"/>
</dbReference>
<keyword evidence="1" id="KW-0805">Transcription regulation</keyword>
<dbReference type="InterPro" id="IPR000524">
    <property type="entry name" value="Tscrpt_reg_HTH_GntR"/>
</dbReference>
<dbReference type="SUPFAM" id="SSF46785">
    <property type="entry name" value="Winged helix' DNA-binding domain"/>
    <property type="match status" value="1"/>
</dbReference>
<evidence type="ECO:0000256" key="1">
    <source>
        <dbReference type="ARBA" id="ARBA00023015"/>
    </source>
</evidence>
<dbReference type="AlphaFoldDB" id="A0A1H1XTM4"/>
<dbReference type="InterPro" id="IPR050679">
    <property type="entry name" value="Bact_HTH_transcr_reg"/>
</dbReference>
<dbReference type="SUPFAM" id="SSF64288">
    <property type="entry name" value="Chorismate lyase-like"/>
    <property type="match status" value="1"/>
</dbReference>
<keyword evidence="3" id="KW-0804">Transcription</keyword>
<evidence type="ECO:0000256" key="2">
    <source>
        <dbReference type="ARBA" id="ARBA00023125"/>
    </source>
</evidence>
<reference evidence="6" key="1">
    <citation type="submission" date="2016-10" db="EMBL/GenBank/DDBJ databases">
        <authorList>
            <person name="Varghese N."/>
            <person name="Submissions S."/>
        </authorList>
    </citation>
    <scope>NUCLEOTIDE SEQUENCE [LARGE SCALE GENOMIC DNA]</scope>
    <source>
        <strain evidence="6">DSM 21772</strain>
    </source>
</reference>
<keyword evidence="6" id="KW-1185">Reference proteome</keyword>
<dbReference type="STRING" id="412690.SAMN04489834_2884"/>
<dbReference type="InterPro" id="IPR036388">
    <property type="entry name" value="WH-like_DNA-bd_sf"/>
</dbReference>
<keyword evidence="2" id="KW-0238">DNA-binding</keyword>
<evidence type="ECO:0000313" key="5">
    <source>
        <dbReference type="EMBL" id="SDT12543.1"/>
    </source>
</evidence>
<dbReference type="PANTHER" id="PTHR44846">
    <property type="entry name" value="MANNOSYL-D-GLYCERATE TRANSPORT/METABOLISM SYSTEM REPRESSOR MNGR-RELATED"/>
    <property type="match status" value="1"/>
</dbReference>
<protein>
    <submittedName>
        <fullName evidence="5">Transcriptional regulator, GntR family</fullName>
    </submittedName>
</protein>
<dbReference type="PROSITE" id="PS50949">
    <property type="entry name" value="HTH_GNTR"/>
    <property type="match status" value="1"/>
</dbReference>
<dbReference type="GO" id="GO:0045892">
    <property type="term" value="P:negative regulation of DNA-templated transcription"/>
    <property type="evidence" value="ECO:0007669"/>
    <property type="project" value="TreeGrafter"/>
</dbReference>
<sequence length="249" mass="27517">MAIATRDLFLDLDRSSPVPLYFQLAERLRAAIEGGVLEPGARIENEVALAAQIGMSRPTVRRAIQELVDQGLLVRRRGVGTQVVRGRFAREVQLSSLHDDLVRGNREPSTRVLEYRVVAADAELAAQLGVEPGTELLSLERLRSADGVPIGHLRNHLAPEYSDIPREALERFGLYQLLRGRGASMRVAKQSIGARAASAREAELLETEVGAPLLTMSRSLYDDTGRAVEYGSHCYRPDLYSFEVTLVEK</sequence>
<dbReference type="Pfam" id="PF00392">
    <property type="entry name" value="GntR"/>
    <property type="match status" value="1"/>
</dbReference>
<dbReference type="Pfam" id="PF07702">
    <property type="entry name" value="UTRA"/>
    <property type="match status" value="1"/>
</dbReference>
<dbReference type="OrthoDB" id="3194402at2"/>
<evidence type="ECO:0000313" key="6">
    <source>
        <dbReference type="Proteomes" id="UP000181956"/>
    </source>
</evidence>
<dbReference type="Gene3D" id="1.10.10.10">
    <property type="entry name" value="Winged helix-like DNA-binding domain superfamily/Winged helix DNA-binding domain"/>
    <property type="match status" value="1"/>
</dbReference>
<dbReference type="RefSeq" id="WP_083364656.1">
    <property type="nucleotide sequence ID" value="NZ_LT629742.1"/>
</dbReference>
<dbReference type="EMBL" id="LT629742">
    <property type="protein sequence ID" value="SDT12543.1"/>
    <property type="molecule type" value="Genomic_DNA"/>
</dbReference>
<name>A0A1H1XTM4_9MICO</name>
<evidence type="ECO:0000256" key="3">
    <source>
        <dbReference type="ARBA" id="ARBA00023163"/>
    </source>
</evidence>
<evidence type="ECO:0000259" key="4">
    <source>
        <dbReference type="PROSITE" id="PS50949"/>
    </source>
</evidence>
<dbReference type="Proteomes" id="UP000181956">
    <property type="component" value="Chromosome I"/>
</dbReference>
<dbReference type="InterPro" id="IPR036390">
    <property type="entry name" value="WH_DNA-bd_sf"/>
</dbReference>
<dbReference type="InterPro" id="IPR028978">
    <property type="entry name" value="Chorismate_lyase_/UTRA_dom_sf"/>
</dbReference>
<dbReference type="SMART" id="SM00345">
    <property type="entry name" value="HTH_GNTR"/>
    <property type="match status" value="1"/>
</dbReference>
<dbReference type="Gene3D" id="3.40.1410.10">
    <property type="entry name" value="Chorismate lyase-like"/>
    <property type="match status" value="1"/>
</dbReference>
<gene>
    <name evidence="5" type="ORF">SAMN04489834_2884</name>
</gene>
<organism evidence="5 6">
    <name type="scientific">Microterricola viridarii</name>
    <dbReference type="NCBI Taxonomy" id="412690"/>
    <lineage>
        <taxon>Bacteria</taxon>
        <taxon>Bacillati</taxon>
        <taxon>Actinomycetota</taxon>
        <taxon>Actinomycetes</taxon>
        <taxon>Micrococcales</taxon>
        <taxon>Microbacteriaceae</taxon>
        <taxon>Microterricola</taxon>
    </lineage>
</organism>
<dbReference type="SMART" id="SM00866">
    <property type="entry name" value="UTRA"/>
    <property type="match status" value="1"/>
</dbReference>
<dbReference type="CDD" id="cd07377">
    <property type="entry name" value="WHTH_GntR"/>
    <property type="match status" value="1"/>
</dbReference>
<dbReference type="GO" id="GO:0003677">
    <property type="term" value="F:DNA binding"/>
    <property type="evidence" value="ECO:0007669"/>
    <property type="project" value="UniProtKB-KW"/>
</dbReference>
<dbReference type="GO" id="GO:0003700">
    <property type="term" value="F:DNA-binding transcription factor activity"/>
    <property type="evidence" value="ECO:0007669"/>
    <property type="project" value="InterPro"/>
</dbReference>
<dbReference type="PRINTS" id="PR00035">
    <property type="entry name" value="HTHGNTR"/>
</dbReference>
<feature type="domain" description="HTH gntR-type" evidence="4">
    <location>
        <begin position="18"/>
        <end position="86"/>
    </location>
</feature>